<dbReference type="InterPro" id="IPR037523">
    <property type="entry name" value="VOC_core"/>
</dbReference>
<reference evidence="2 3" key="1">
    <citation type="submission" date="2020-06" db="EMBL/GenBank/DDBJ databases">
        <title>Global-level population genomics: horizontal gene transfer, symbiosis and evolution in Rhizobia.</title>
        <authorList>
            <person name="Gai Y."/>
        </authorList>
    </citation>
    <scope>NUCLEOTIDE SEQUENCE [LARGE SCALE GENOMIC DNA]</scope>
    <source>
        <strain evidence="2 3">PLR6_1b</strain>
    </source>
</reference>
<dbReference type="Gene3D" id="3.10.180.10">
    <property type="entry name" value="2,3-Dihydroxybiphenyl 1,2-Dioxygenase, domain 1"/>
    <property type="match status" value="1"/>
</dbReference>
<sequence>MLHHASFGVSNIEKSYTFYDAVLLPLGYSRVWEDLTPGDADQAVGYGPPGSGDKFAIKLRAGTASSAGPGHHLAFAAPSREAVKLFHLAALAHGGIDNGAPGLRPHYGPDYYAAFVIDPDGNHIEAVCKSPS</sequence>
<comment type="caution">
    <text evidence="2">The sequence shown here is derived from an EMBL/GenBank/DDBJ whole genome shotgun (WGS) entry which is preliminary data.</text>
</comment>
<dbReference type="PROSITE" id="PS51819">
    <property type="entry name" value="VOC"/>
    <property type="match status" value="1"/>
</dbReference>
<dbReference type="PANTHER" id="PTHR35006:SF4">
    <property type="entry name" value="BLR7706 PROTEIN"/>
    <property type="match status" value="1"/>
</dbReference>
<dbReference type="RefSeq" id="WP_221095884.1">
    <property type="nucleotide sequence ID" value="NZ_JABDWX010000033.1"/>
</dbReference>
<dbReference type="PANTHER" id="PTHR35006">
    <property type="entry name" value="GLYOXALASE FAMILY PROTEIN (AFU_ORTHOLOGUE AFUA_5G14830)"/>
    <property type="match status" value="1"/>
</dbReference>
<keyword evidence="3" id="KW-1185">Reference proteome</keyword>
<dbReference type="Proteomes" id="UP000720124">
    <property type="component" value="Unassembled WGS sequence"/>
</dbReference>
<accession>A0ABS7LSG5</accession>
<protein>
    <submittedName>
        <fullName evidence="2">VOC family protein</fullName>
    </submittedName>
</protein>
<evidence type="ECO:0000313" key="2">
    <source>
        <dbReference type="EMBL" id="MBY3594245.1"/>
    </source>
</evidence>
<evidence type="ECO:0000313" key="3">
    <source>
        <dbReference type="Proteomes" id="UP000720124"/>
    </source>
</evidence>
<name>A0ABS7LSG5_9HYPH</name>
<dbReference type="EMBL" id="JABTXI010000025">
    <property type="protein sequence ID" value="MBY3594245.1"/>
    <property type="molecule type" value="Genomic_DNA"/>
</dbReference>
<dbReference type="InterPro" id="IPR029068">
    <property type="entry name" value="Glyas_Bleomycin-R_OHBP_Dase"/>
</dbReference>
<evidence type="ECO:0000259" key="1">
    <source>
        <dbReference type="PROSITE" id="PS51819"/>
    </source>
</evidence>
<dbReference type="SUPFAM" id="SSF54593">
    <property type="entry name" value="Glyoxalase/Bleomycin resistance protein/Dihydroxybiphenyl dioxygenase"/>
    <property type="match status" value="1"/>
</dbReference>
<feature type="domain" description="VOC" evidence="1">
    <location>
        <begin position="1"/>
        <end position="129"/>
    </location>
</feature>
<proteinExistence type="predicted"/>
<dbReference type="InterPro" id="IPR004360">
    <property type="entry name" value="Glyas_Fos-R_dOase_dom"/>
</dbReference>
<organism evidence="2 3">
    <name type="scientific">Rhizobium bangladeshense</name>
    <dbReference type="NCBI Taxonomy" id="1138189"/>
    <lineage>
        <taxon>Bacteria</taxon>
        <taxon>Pseudomonadati</taxon>
        <taxon>Pseudomonadota</taxon>
        <taxon>Alphaproteobacteria</taxon>
        <taxon>Hyphomicrobiales</taxon>
        <taxon>Rhizobiaceae</taxon>
        <taxon>Rhizobium/Agrobacterium group</taxon>
        <taxon>Rhizobium</taxon>
    </lineage>
</organism>
<dbReference type="CDD" id="cd07262">
    <property type="entry name" value="VOC_like"/>
    <property type="match status" value="1"/>
</dbReference>
<dbReference type="Pfam" id="PF00903">
    <property type="entry name" value="Glyoxalase"/>
    <property type="match status" value="1"/>
</dbReference>
<gene>
    <name evidence="2" type="ORF">HJA87_31070</name>
</gene>